<name>A0A4V6BFI6_9BRAD</name>
<organism evidence="2 3">
    <name type="scientific">Afipia massiliensis</name>
    <dbReference type="NCBI Taxonomy" id="211460"/>
    <lineage>
        <taxon>Bacteria</taxon>
        <taxon>Pseudomonadati</taxon>
        <taxon>Pseudomonadota</taxon>
        <taxon>Alphaproteobacteria</taxon>
        <taxon>Hyphomicrobiales</taxon>
        <taxon>Nitrobacteraceae</taxon>
        <taxon>Afipia</taxon>
    </lineage>
</organism>
<dbReference type="OrthoDB" id="8126743at2"/>
<comment type="caution">
    <text evidence="2">The sequence shown here is derived from an EMBL/GenBank/DDBJ whole genome shotgun (WGS) entry which is preliminary data.</text>
</comment>
<dbReference type="EMBL" id="LBIA02000001">
    <property type="protein sequence ID" value="TKT73463.1"/>
    <property type="molecule type" value="Genomic_DNA"/>
</dbReference>
<evidence type="ECO:0000313" key="3">
    <source>
        <dbReference type="Proteomes" id="UP000034832"/>
    </source>
</evidence>
<dbReference type="Proteomes" id="UP000034832">
    <property type="component" value="Unassembled WGS sequence"/>
</dbReference>
<dbReference type="RefSeq" id="WP_046829984.1">
    <property type="nucleotide sequence ID" value="NZ_LBIA02000001.1"/>
</dbReference>
<keyword evidence="3" id="KW-1185">Reference proteome</keyword>
<dbReference type="STRING" id="211460.YH63_19445"/>
<dbReference type="AlphaFoldDB" id="A0A4V6BFI6"/>
<keyword evidence="1" id="KW-0732">Signal</keyword>
<feature type="chain" id="PRO_5020374737" evidence="1">
    <location>
        <begin position="25"/>
        <end position="193"/>
    </location>
</feature>
<feature type="signal peptide" evidence="1">
    <location>
        <begin position="1"/>
        <end position="24"/>
    </location>
</feature>
<protein>
    <submittedName>
        <fullName evidence="2">Uncharacterized protein</fullName>
    </submittedName>
</protein>
<evidence type="ECO:0000313" key="2">
    <source>
        <dbReference type="EMBL" id="TKT73463.1"/>
    </source>
</evidence>
<sequence length="193" mass="21113">MIRTLNRLSALLALALLVPLNAHAQEQRFDITVTADATKNNGSPWDGVPRLGNSKLNINAAPDIAVCLVRANAKPECLWRPQGRRLLSMCQNASTCTFSNVALQPLPIGLVFIDIDARNHDIIDVAILSDKQDAKANEDIKDSLRTAMTVLTPHRSEDTKEHLVRGAKLLALADCAGGKPCRLTQSQFTLTRR</sequence>
<proteinExistence type="predicted"/>
<evidence type="ECO:0000256" key="1">
    <source>
        <dbReference type="SAM" id="SignalP"/>
    </source>
</evidence>
<accession>A0A4V6BFI6</accession>
<gene>
    <name evidence="2" type="ORF">YH63_019665</name>
</gene>
<reference evidence="2" key="1">
    <citation type="submission" date="2019-04" db="EMBL/GenBank/DDBJ databases">
        <title>Whole genome sequencing of cave bacteria.</title>
        <authorList>
            <person name="Gan H.M."/>
            <person name="Barton H."/>
            <person name="Savka M.A."/>
        </authorList>
    </citation>
    <scope>NUCLEOTIDE SEQUENCE [LARGE SCALE GENOMIC DNA]</scope>
    <source>
        <strain evidence="2">LC387</strain>
    </source>
</reference>